<reference evidence="2 3" key="1">
    <citation type="journal article" date="2011" name="J. Bacteriol.">
        <title>Genome sequence of the verrucomicrobium Opitutus terrae PB90-1, an abundant inhabitant of rice paddy soil ecosystems.</title>
        <authorList>
            <person name="van Passel M.W."/>
            <person name="Kant R."/>
            <person name="Palva A."/>
            <person name="Copeland A."/>
            <person name="Lucas S."/>
            <person name="Lapidus A."/>
            <person name="Glavina del Rio T."/>
            <person name="Pitluck S."/>
            <person name="Goltsman E."/>
            <person name="Clum A."/>
            <person name="Sun H."/>
            <person name="Schmutz J."/>
            <person name="Larimer F.W."/>
            <person name="Land M.L."/>
            <person name="Hauser L."/>
            <person name="Kyrpides N."/>
            <person name="Mikhailova N."/>
            <person name="Richardson P.P."/>
            <person name="Janssen P.H."/>
            <person name="de Vos W.M."/>
            <person name="Smidt H."/>
        </authorList>
    </citation>
    <scope>NUCLEOTIDE SEQUENCE [LARGE SCALE GENOMIC DNA]</scope>
    <source>
        <strain evidence="3">DSM 11246 / JCM 15787 / PB90-1</strain>
    </source>
</reference>
<keyword evidence="2" id="KW-0378">Hydrolase</keyword>
<dbReference type="Proteomes" id="UP000007013">
    <property type="component" value="Chromosome"/>
</dbReference>
<dbReference type="eggNOG" id="COG3440">
    <property type="taxonomic scope" value="Bacteria"/>
</dbReference>
<accession>B1ZPS7</accession>
<evidence type="ECO:0000313" key="3">
    <source>
        <dbReference type="Proteomes" id="UP000007013"/>
    </source>
</evidence>
<keyword evidence="3" id="KW-1185">Reference proteome</keyword>
<dbReference type="AlphaFoldDB" id="B1ZPS7"/>
<gene>
    <name evidence="2" type="ordered locus">Oter_2247</name>
</gene>
<dbReference type="HOGENOM" id="CLU_077422_0_0_0"/>
<dbReference type="EMBL" id="CP001032">
    <property type="protein sequence ID" value="ACB75530.1"/>
    <property type="molecule type" value="Genomic_DNA"/>
</dbReference>
<dbReference type="RefSeq" id="WP_012375067.1">
    <property type="nucleotide sequence ID" value="NC_010571.1"/>
</dbReference>
<name>B1ZPS7_OPITP</name>
<evidence type="ECO:0000313" key="2">
    <source>
        <dbReference type="EMBL" id="ACB75530.1"/>
    </source>
</evidence>
<dbReference type="InterPro" id="IPR003615">
    <property type="entry name" value="HNH_nuc"/>
</dbReference>
<evidence type="ECO:0000259" key="1">
    <source>
        <dbReference type="Pfam" id="PF13391"/>
    </source>
</evidence>
<proteinExistence type="predicted"/>
<organism evidence="2 3">
    <name type="scientific">Opitutus terrae (strain DSM 11246 / JCM 15787 / PB90-1)</name>
    <dbReference type="NCBI Taxonomy" id="452637"/>
    <lineage>
        <taxon>Bacteria</taxon>
        <taxon>Pseudomonadati</taxon>
        <taxon>Verrucomicrobiota</taxon>
        <taxon>Opitutia</taxon>
        <taxon>Opitutales</taxon>
        <taxon>Opitutaceae</taxon>
        <taxon>Opitutus</taxon>
    </lineage>
</organism>
<keyword evidence="2" id="KW-0540">Nuclease</keyword>
<dbReference type="OrthoDB" id="5678128at2"/>
<dbReference type="KEGG" id="ote:Oter_2247"/>
<protein>
    <submittedName>
        <fullName evidence="2">Restriction endonuclease</fullName>
    </submittedName>
</protein>
<sequence>MKLFVGVTNNDWFRFLSERKPDEVNFWRPRSQTDFKALQPGDLFLFKLHSPLDFIAGGGVFVRHSFLPLPLAWQAFGEKNGMPDFETFERRILEHRDQAELTRQLGCTILVQPFFWTRDLWIPIPSDWKKNIVTGKGYSVGSPAGIALWTEVRSRLDGNALPEIAAVAEEHERYGATATIRPRLGQGAFRVEVTDAYSRRCAITGEKTLPALEAGHIRPYAKSGPHEIRNGLLLRSDLHNLFDLGYLTVTLDYRVEVSRRIREEFENGRHYYALHGQSLAVIPRHEKSRPAPEFLEWHHGIFKG</sequence>
<dbReference type="GO" id="GO:0004519">
    <property type="term" value="F:endonuclease activity"/>
    <property type="evidence" value="ECO:0007669"/>
    <property type="project" value="UniProtKB-KW"/>
</dbReference>
<feature type="domain" description="HNH nuclease" evidence="1">
    <location>
        <begin position="201"/>
        <end position="249"/>
    </location>
</feature>
<dbReference type="Pfam" id="PF13391">
    <property type="entry name" value="HNH_2"/>
    <property type="match status" value="1"/>
</dbReference>
<keyword evidence="2" id="KW-0255">Endonuclease</keyword>